<dbReference type="PANTHER" id="PTHR38453:SF1">
    <property type="entry name" value="CYTOPLASMIC PROTEIN"/>
    <property type="match status" value="1"/>
</dbReference>
<evidence type="ECO:0000313" key="2">
    <source>
        <dbReference type="Proteomes" id="UP000199545"/>
    </source>
</evidence>
<sequence length="71" mass="8343">MDQANQACPRWKKPFRLIAEYLNTMAGVPSYERYLEHFRKHHPGETPMSEAEFHRKATDEKYGGGTIRRCC</sequence>
<dbReference type="RefSeq" id="WP_093227005.1">
    <property type="nucleotide sequence ID" value="NZ_FORR01000001.1"/>
</dbReference>
<name>A0A1I3JHX5_9BACL</name>
<accession>A0A1I3JHX5</accession>
<dbReference type="PANTHER" id="PTHR38453">
    <property type="entry name" value="CYTOPLASMIC PROTEIN-RELATED"/>
    <property type="match status" value="1"/>
</dbReference>
<dbReference type="EMBL" id="FORR01000001">
    <property type="protein sequence ID" value="SFI59578.1"/>
    <property type="molecule type" value="Genomic_DNA"/>
</dbReference>
<reference evidence="1 2" key="1">
    <citation type="submission" date="2016-10" db="EMBL/GenBank/DDBJ databases">
        <authorList>
            <person name="de Groot N.N."/>
        </authorList>
    </citation>
    <scope>NUCLEOTIDE SEQUENCE [LARGE SCALE GENOMIC DNA]</scope>
    <source>
        <strain evidence="1 2">DSM 44778</strain>
    </source>
</reference>
<keyword evidence="2" id="KW-1185">Reference proteome</keyword>
<dbReference type="Pfam" id="PF04328">
    <property type="entry name" value="Sel_put"/>
    <property type="match status" value="1"/>
</dbReference>
<dbReference type="STRING" id="46223.SAMN05421852_10175"/>
<protein>
    <submittedName>
        <fullName evidence="1">Uncharacterized short protein YbdD, DUF466 family</fullName>
    </submittedName>
</protein>
<dbReference type="Proteomes" id="UP000199545">
    <property type="component" value="Unassembled WGS sequence"/>
</dbReference>
<proteinExistence type="predicted"/>
<dbReference type="OrthoDB" id="9814284at2"/>
<dbReference type="InterPro" id="IPR007423">
    <property type="entry name" value="Sel_put"/>
</dbReference>
<evidence type="ECO:0000313" key="1">
    <source>
        <dbReference type="EMBL" id="SFI59578.1"/>
    </source>
</evidence>
<organism evidence="1 2">
    <name type="scientific">Thermoflavimicrobium dichotomicum</name>
    <dbReference type="NCBI Taxonomy" id="46223"/>
    <lineage>
        <taxon>Bacteria</taxon>
        <taxon>Bacillati</taxon>
        <taxon>Bacillota</taxon>
        <taxon>Bacilli</taxon>
        <taxon>Bacillales</taxon>
        <taxon>Thermoactinomycetaceae</taxon>
        <taxon>Thermoflavimicrobium</taxon>
    </lineage>
</organism>
<gene>
    <name evidence="1" type="ORF">SAMN05421852_10175</name>
</gene>
<dbReference type="AlphaFoldDB" id="A0A1I3JHX5"/>